<dbReference type="Proteomes" id="UP000825701">
    <property type="component" value="Chromosome"/>
</dbReference>
<evidence type="ECO:0000256" key="1">
    <source>
        <dbReference type="SAM" id="SignalP"/>
    </source>
</evidence>
<protein>
    <submittedName>
        <fullName evidence="2">Uncharacterized protein</fullName>
    </submittedName>
</protein>
<evidence type="ECO:0000313" key="3">
    <source>
        <dbReference type="Proteomes" id="UP000825701"/>
    </source>
</evidence>
<keyword evidence="1" id="KW-0732">Signal</keyword>
<feature type="chain" id="PRO_5039294429" evidence="1">
    <location>
        <begin position="24"/>
        <end position="156"/>
    </location>
</feature>
<feature type="signal peptide" evidence="1">
    <location>
        <begin position="1"/>
        <end position="23"/>
    </location>
</feature>
<proteinExistence type="predicted"/>
<gene>
    <name evidence="2" type="ORF">K6K41_20830</name>
</gene>
<sequence>MKRIVILAAALAAAVLGVGAASAADYSPRGSVVTYRHDPAFERGYSGLLPGCDDPAVLKSVTSAFAHREKAYWNSGLELVEFRRPREVGYRSWGLSFVPRRFCVAHSFTNDGRKRLVSYNIAEQQGFASLSWGVEWCVSGLDRSLAYAPGCKMARP</sequence>
<accession>A0A9E6R855</accession>
<dbReference type="KEGG" id="cmet:K6K41_20830"/>
<keyword evidence="3" id="KW-1185">Reference proteome</keyword>
<evidence type="ECO:0000313" key="2">
    <source>
        <dbReference type="EMBL" id="QZN99231.1"/>
    </source>
</evidence>
<organism evidence="2 3">
    <name type="scientific">Chenggangzhangella methanolivorans</name>
    <dbReference type="NCBI Taxonomy" id="1437009"/>
    <lineage>
        <taxon>Bacteria</taxon>
        <taxon>Pseudomonadati</taxon>
        <taxon>Pseudomonadota</taxon>
        <taxon>Alphaproteobacteria</taxon>
        <taxon>Hyphomicrobiales</taxon>
        <taxon>Methylopilaceae</taxon>
        <taxon>Chenggangzhangella</taxon>
    </lineage>
</organism>
<dbReference type="RefSeq" id="WP_261402276.1">
    <property type="nucleotide sequence ID" value="NZ_CP081869.1"/>
</dbReference>
<dbReference type="AlphaFoldDB" id="A0A9E6R855"/>
<name>A0A9E6R855_9HYPH</name>
<reference evidence="2" key="1">
    <citation type="submission" date="2021-08" db="EMBL/GenBank/DDBJ databases">
        <authorList>
            <person name="Zhang H."/>
            <person name="Xu M."/>
            <person name="Yu Z."/>
            <person name="Yang L."/>
            <person name="Cai Y."/>
        </authorList>
    </citation>
    <scope>NUCLEOTIDE SEQUENCE</scope>
    <source>
        <strain evidence="2">CHL1</strain>
    </source>
</reference>
<dbReference type="EMBL" id="CP081869">
    <property type="protein sequence ID" value="QZN99231.1"/>
    <property type="molecule type" value="Genomic_DNA"/>
</dbReference>